<evidence type="ECO:0000259" key="6">
    <source>
        <dbReference type="PROSITE" id="PS50110"/>
    </source>
</evidence>
<dbReference type="InterPro" id="IPR009057">
    <property type="entry name" value="Homeodomain-like_sf"/>
</dbReference>
<evidence type="ECO:0000256" key="3">
    <source>
        <dbReference type="ARBA" id="ARBA00023163"/>
    </source>
</evidence>
<dbReference type="SMART" id="SM00448">
    <property type="entry name" value="REC"/>
    <property type="match status" value="1"/>
</dbReference>
<dbReference type="Pfam" id="PF12833">
    <property type="entry name" value="HTH_18"/>
    <property type="match status" value="1"/>
</dbReference>
<keyword evidence="8" id="KW-1185">Reference proteome</keyword>
<dbReference type="InterPro" id="IPR018062">
    <property type="entry name" value="HTH_AraC-typ_CS"/>
</dbReference>
<dbReference type="PROSITE" id="PS01124">
    <property type="entry name" value="HTH_ARAC_FAMILY_2"/>
    <property type="match status" value="1"/>
</dbReference>
<dbReference type="AlphaFoldDB" id="A0A1M4TTN3"/>
<dbReference type="GO" id="GO:0043565">
    <property type="term" value="F:sequence-specific DNA binding"/>
    <property type="evidence" value="ECO:0007669"/>
    <property type="project" value="InterPro"/>
</dbReference>
<dbReference type="InterPro" id="IPR001789">
    <property type="entry name" value="Sig_transdc_resp-reg_receiver"/>
</dbReference>
<protein>
    <submittedName>
        <fullName evidence="7">Helix-turn-helix domain-containing protein</fullName>
    </submittedName>
</protein>
<dbReference type="EMBL" id="FQTY01000002">
    <property type="protein sequence ID" value="SHE47788.1"/>
    <property type="molecule type" value="Genomic_DNA"/>
</dbReference>
<dbReference type="Gene3D" id="1.10.10.60">
    <property type="entry name" value="Homeodomain-like"/>
    <property type="match status" value="2"/>
</dbReference>
<dbReference type="GeneID" id="90996310"/>
<dbReference type="CDD" id="cd17536">
    <property type="entry name" value="REC_YesN-like"/>
    <property type="match status" value="1"/>
</dbReference>
<evidence type="ECO:0000256" key="2">
    <source>
        <dbReference type="ARBA" id="ARBA00023125"/>
    </source>
</evidence>
<feature type="domain" description="Response regulatory" evidence="6">
    <location>
        <begin position="3"/>
        <end position="121"/>
    </location>
</feature>
<feature type="modified residue" description="4-aspartylphosphate" evidence="4">
    <location>
        <position position="55"/>
    </location>
</feature>
<dbReference type="GO" id="GO:0003700">
    <property type="term" value="F:DNA-binding transcription factor activity"/>
    <property type="evidence" value="ECO:0007669"/>
    <property type="project" value="InterPro"/>
</dbReference>
<dbReference type="SUPFAM" id="SSF46689">
    <property type="entry name" value="Homeodomain-like"/>
    <property type="match status" value="1"/>
</dbReference>
<dbReference type="Gene3D" id="3.40.50.2300">
    <property type="match status" value="1"/>
</dbReference>
<gene>
    <name evidence="7" type="ORF">SAMN02745784_00847</name>
</gene>
<sequence>MIKTLIVDDEALARDLLKILINKNNMPLEVVGEAGNGKEAIGQIFDLKPDLVFLDIEMPGSDGIEVMNYINNHYTEPISFIVVTAFSYFEYAQSSLRLGAKDILLKPVEIQGLKESISRVIGYRFTDNPLLNDILQYINTNYRNDIQLNQCAKNFHISANQINRLFKKYFDMTFIKYLNKFRIDKAIELMHNKEDITIKEIAIEVGFNNLNYFYKTFKLITGDTPKKYKQ</sequence>
<dbReference type="PROSITE" id="PS00041">
    <property type="entry name" value="HTH_ARAC_FAMILY_1"/>
    <property type="match status" value="1"/>
</dbReference>
<evidence type="ECO:0000313" key="8">
    <source>
        <dbReference type="Proteomes" id="UP000184114"/>
    </source>
</evidence>
<dbReference type="PRINTS" id="PR00032">
    <property type="entry name" value="HTHARAC"/>
</dbReference>
<evidence type="ECO:0000313" key="7">
    <source>
        <dbReference type="EMBL" id="SHE47788.1"/>
    </source>
</evidence>
<dbReference type="SUPFAM" id="SSF52172">
    <property type="entry name" value="CheY-like"/>
    <property type="match status" value="1"/>
</dbReference>
<evidence type="ECO:0000256" key="1">
    <source>
        <dbReference type="ARBA" id="ARBA00023015"/>
    </source>
</evidence>
<evidence type="ECO:0000256" key="4">
    <source>
        <dbReference type="PROSITE-ProRule" id="PRU00169"/>
    </source>
</evidence>
<dbReference type="RefSeq" id="WP_072973457.1">
    <property type="nucleotide sequence ID" value="NZ_FQTY01000002.1"/>
</dbReference>
<dbReference type="GO" id="GO:0000160">
    <property type="term" value="P:phosphorelay signal transduction system"/>
    <property type="evidence" value="ECO:0007669"/>
    <property type="project" value="InterPro"/>
</dbReference>
<name>A0A1M4TTN3_9FIRM</name>
<dbReference type="SMART" id="SM00342">
    <property type="entry name" value="HTH_ARAC"/>
    <property type="match status" value="1"/>
</dbReference>
<dbReference type="InterPro" id="IPR011006">
    <property type="entry name" value="CheY-like_superfamily"/>
</dbReference>
<keyword evidence="1" id="KW-0805">Transcription regulation</keyword>
<dbReference type="InterPro" id="IPR020449">
    <property type="entry name" value="Tscrpt_reg_AraC-type_HTH"/>
</dbReference>
<dbReference type="PROSITE" id="PS50110">
    <property type="entry name" value="RESPONSE_REGULATORY"/>
    <property type="match status" value="1"/>
</dbReference>
<dbReference type="PANTHER" id="PTHR43280">
    <property type="entry name" value="ARAC-FAMILY TRANSCRIPTIONAL REGULATOR"/>
    <property type="match status" value="1"/>
</dbReference>
<accession>A0A1M4TTN3</accession>
<dbReference type="STRING" id="1123404.SAMN02745784_00847"/>
<dbReference type="Pfam" id="PF00072">
    <property type="entry name" value="Response_reg"/>
    <property type="match status" value="1"/>
</dbReference>
<dbReference type="Proteomes" id="UP000184114">
    <property type="component" value="Unassembled WGS sequence"/>
</dbReference>
<keyword evidence="4" id="KW-0597">Phosphoprotein</keyword>
<reference evidence="8" key="1">
    <citation type="submission" date="2016-11" db="EMBL/GenBank/DDBJ databases">
        <authorList>
            <person name="Varghese N."/>
            <person name="Submissions S."/>
        </authorList>
    </citation>
    <scope>NUCLEOTIDE SEQUENCE [LARGE SCALE GENOMIC DNA]</scope>
    <source>
        <strain evidence="8">DSM 18095</strain>
    </source>
</reference>
<organism evidence="7 8">
    <name type="scientific">Tissierella praeacuta DSM 18095</name>
    <dbReference type="NCBI Taxonomy" id="1123404"/>
    <lineage>
        <taxon>Bacteria</taxon>
        <taxon>Bacillati</taxon>
        <taxon>Bacillota</taxon>
        <taxon>Tissierellia</taxon>
        <taxon>Tissierellales</taxon>
        <taxon>Tissierellaceae</taxon>
        <taxon>Tissierella</taxon>
    </lineage>
</organism>
<keyword evidence="3" id="KW-0804">Transcription</keyword>
<evidence type="ECO:0000259" key="5">
    <source>
        <dbReference type="PROSITE" id="PS01124"/>
    </source>
</evidence>
<dbReference type="InterPro" id="IPR018060">
    <property type="entry name" value="HTH_AraC"/>
</dbReference>
<keyword evidence="2" id="KW-0238">DNA-binding</keyword>
<feature type="domain" description="HTH araC/xylS-type" evidence="5">
    <location>
        <begin position="132"/>
        <end position="230"/>
    </location>
</feature>
<dbReference type="PANTHER" id="PTHR43280:SF28">
    <property type="entry name" value="HTH-TYPE TRANSCRIPTIONAL ACTIVATOR RHAS"/>
    <property type="match status" value="1"/>
</dbReference>
<proteinExistence type="predicted"/>